<dbReference type="GO" id="GO:0005737">
    <property type="term" value="C:cytoplasm"/>
    <property type="evidence" value="ECO:0007669"/>
    <property type="project" value="TreeGrafter"/>
</dbReference>
<feature type="domain" description="NAD-dependent epimerase/dehydratase" evidence="1">
    <location>
        <begin position="3"/>
        <end position="73"/>
    </location>
</feature>
<dbReference type="Pfam" id="PF01370">
    <property type="entry name" value="Epimerase"/>
    <property type="match status" value="1"/>
</dbReference>
<dbReference type="PANTHER" id="PTHR48079:SF9">
    <property type="entry name" value="PUTATIVE-RELATED"/>
    <property type="match status" value="1"/>
</dbReference>
<dbReference type="InterPro" id="IPR051783">
    <property type="entry name" value="NAD(P)-dependent_oxidoreduct"/>
</dbReference>
<sequence length="125" mass="13096">MKVFITGGTGFVGSAVVQELVANGFEVVGLARSETSAQKLISWGAQPVRGSLTSLSTLATAAAQADAIIHLGFNNDFRHFFQAGAMDRRAIETMGRAISGTNKSLVVTYGTTGIRLGSSATRFIN</sequence>
<dbReference type="InterPro" id="IPR036291">
    <property type="entry name" value="NAD(P)-bd_dom_sf"/>
</dbReference>
<dbReference type="PATRIC" id="fig|1590.201.peg.853"/>
<dbReference type="Proteomes" id="UP000076882">
    <property type="component" value="Unassembled WGS sequence"/>
</dbReference>
<proteinExistence type="predicted"/>
<comment type="caution">
    <text evidence="2">The sequence shown here is derived from an EMBL/GenBank/DDBJ whole genome shotgun (WGS) entry which is preliminary data.</text>
</comment>
<dbReference type="PANTHER" id="PTHR48079">
    <property type="entry name" value="PROTEIN YEEZ"/>
    <property type="match status" value="1"/>
</dbReference>
<dbReference type="Gene3D" id="3.40.50.720">
    <property type="entry name" value="NAD(P)-binding Rossmann-like Domain"/>
    <property type="match status" value="1"/>
</dbReference>
<evidence type="ECO:0000313" key="3">
    <source>
        <dbReference type="Proteomes" id="UP000076882"/>
    </source>
</evidence>
<reference evidence="2 3" key="1">
    <citation type="submission" date="2016-03" db="EMBL/GenBank/DDBJ databases">
        <title>Comparative genomics of 54 Lactobacillus plantarum strains reveals genomic uncoupling from niche constraints.</title>
        <authorList>
            <person name="Martino M.E."/>
        </authorList>
    </citation>
    <scope>NUCLEOTIDE SEQUENCE [LARGE SCALE GENOMIC DNA]</scope>
    <source>
        <strain evidence="2 3">19.1</strain>
    </source>
</reference>
<protein>
    <submittedName>
        <fullName evidence="2">Oxidoreductase</fullName>
    </submittedName>
</protein>
<evidence type="ECO:0000259" key="1">
    <source>
        <dbReference type="Pfam" id="PF01370"/>
    </source>
</evidence>
<name>A0A165RXV1_LACPN</name>
<dbReference type="InterPro" id="IPR001509">
    <property type="entry name" value="Epimerase_deHydtase"/>
</dbReference>
<dbReference type="RefSeq" id="WP_236432133.1">
    <property type="nucleotide sequence ID" value="NZ_CP010528.1"/>
</dbReference>
<dbReference type="AlphaFoldDB" id="A0A165RXV1"/>
<dbReference type="EMBL" id="LUXM01000019">
    <property type="protein sequence ID" value="KZU96503.1"/>
    <property type="molecule type" value="Genomic_DNA"/>
</dbReference>
<evidence type="ECO:0000313" key="2">
    <source>
        <dbReference type="EMBL" id="KZU96503.1"/>
    </source>
</evidence>
<dbReference type="SUPFAM" id="SSF51735">
    <property type="entry name" value="NAD(P)-binding Rossmann-fold domains"/>
    <property type="match status" value="1"/>
</dbReference>
<dbReference type="GO" id="GO:0004029">
    <property type="term" value="F:aldehyde dehydrogenase (NAD+) activity"/>
    <property type="evidence" value="ECO:0007669"/>
    <property type="project" value="TreeGrafter"/>
</dbReference>
<organism evidence="2 3">
    <name type="scientific">Lactiplantibacillus plantarum</name>
    <name type="common">Lactobacillus plantarum</name>
    <dbReference type="NCBI Taxonomy" id="1590"/>
    <lineage>
        <taxon>Bacteria</taxon>
        <taxon>Bacillati</taxon>
        <taxon>Bacillota</taxon>
        <taxon>Bacilli</taxon>
        <taxon>Lactobacillales</taxon>
        <taxon>Lactobacillaceae</taxon>
        <taxon>Lactiplantibacillus</taxon>
    </lineage>
</organism>
<gene>
    <name evidence="2" type="ORF">Lp19_1115</name>
</gene>
<accession>A0A165RXV1</accession>